<reference evidence="3" key="2">
    <citation type="submission" date="2025-08" db="UniProtKB">
        <authorList>
            <consortium name="Ensembl"/>
        </authorList>
    </citation>
    <scope>IDENTIFICATION</scope>
    <source>
        <strain evidence="3">Thoroughbred</strain>
    </source>
</reference>
<dbReference type="InterPro" id="IPR001005">
    <property type="entry name" value="SANT/Myb"/>
</dbReference>
<sequence>MFRRARLSVKPNVRPGAAPRAPAAPAPQRGREAARPPEPAAASGPKPAESTAAPPAGLGGAQPPEKAPRSSDEKPDGENVVEESGKSSSTVSQRKKRVSRTPTLVKPSVSVPSEPHPLSPVNKEAPQPDPVPAKEKQPCSDRYRIYKAQKLREMLKEELRKEKKQWKNKCAINESQRPPDRSKMTMRDFIYYLPDNNPMTSSLEQEKKTEKSLTPVQTREQESKSTPEAEDEDEVEEEMDEGPLLVPRVKVAEDGSIILDEESLTVEVLRTKGPCVVEENDPIFERGSTTTYSSFRKNYYSKPWSNKETDMFFLAISMVGTDFSMIGQLFPHRARIEIKNKFKREEKTNGWRIDKAFQEKRPFDFDFFAHLLQKVLAEEEKRKQKSVKNQSLKEKKSSKPRKNVKVKKVASEGVNDDAAESVSTKIPDPEGSQKDAQTAGEEEESLTLSGQDSEQIVLEPNLNQNKRRRKTQDEVGKQEVQNLSGNATVQSGPSKGEKHKDKCQSSRPEINEGEGNKEQKLSCVQNIDDVVDLSSSEKVEEKTDCIVSLSSQPDAVSVAAETPGSSTSDLPSSEVGIRALCEVNDAENSCTEGRHADLKNKSPETDQRENVKPVARGRLQRPKPNLSRAIGKKPAISQGKTDAESESLHPETSMEKNHLEKDKRNTFDISETENTEGENPEAETVSNSSEKICLQEDDQPKAFRPTRLTRGRLRRPKPNVGKAAERKEILPSQEKIGANVENSANESSVDRGTPEQIEDQSCQNVECEDITSQSEEKGTSFQNVQPDEPTTLNECVSIQEDNKANTLKQVPMVKTRFQKPKPNVGRGIGRRKIFSKEEVSEEILTSGEMTTALREVARLGASPRENGPVEANTTEEMKSDLTETERRGVSPMEKTPEMIDITVDMETGLDETGRGVSLRDRVPEVTAATEERKTDLEENGRRELSLEEKAPEVVSTVGDMETGLEETGRGVSPRDKVPEVTDAAEERKTDLEENGRREISLEEKASEAVSTIGDMETGLEETGRGVSLRDKVPEVTDATEERKTDLEESGREISLQEKTPEAVSTVGDMETGLEETGRGVSTRDKVPEVTDATEERQTDLEESGREISLEEKAPEAVSTIDDVETGLKETGRGVSTRDKVPEVTDATEERKTDLEESGREISLEEKAPEAVSTIDDVETGLKETGRGVSPRDKVLVGINAIGGKEVDSKETGKGAISLTEKVLGKTTAVEETQADLEETGREISLRKSRSEETSTTEEMVADLEKTGKIDISLRGNVPEETGISRQTETDLMESIRAVGSALPSLNLQNIGSEALLVVPVPGEEERSSEKEGSSQLSHLKTSSQTPELGETEDQGMLSPDAPERFSDANLSKSLPQEQKPLEVKPAPFVRSRFKRPKPNLARAALKREMTETGMSVPGKKLETGKTETGVIQQSREQTNMLPSQHDVAFLMTSREKDGSGPRPEEAVVSPCVQIEKDLSSPSFCEPVEESQAARAQGEEGVVSVRTQNINTFQQEMKESVTQTAPSVRGRLQRPRPNIRKAGQRQRVEKGEAEGIVEEERTVVQKDETEKKFLTGANFQIGTEVEVVPSKVSEGGMSENQSHVVLVGNLPVNKVSVLDEKTRHEHETCVPGPAQLIRRRFQKAGPNLGRAHGEKEAAAVEEDRAEQSKAKKPEDDLLDQEDSDTQLLQKEKAEFLTSLAVSARKDSVGSREAVWAKKDAESSRAAGDKSASSGVEEQHLSKLTSCPQLLKESDYSKIALDQRTTVSSASECEGGRSERRTHRKSKPNVTKGRGSKRIRTKTSKKGPRASRAVLVTLRASQEEDEDDTEDFECDYEEETYHLAPEEVNKAPVFVPVGLRSPEPVSAQIEETMEELEITVNVPDVGCITVDEPQLLHTDAATQEMKQGDLNSLSLEMTTGGHTPDETGANDGSTEAAITLLTMGDLVLQSEISTEQSDVGVCVLPDGHSKDKSHIPFSPDNVDHRIVHECQELPSAVNSASPSLEENKIVLEEQSSKEESGLVENVKENTVPARNATSEVTGNLRMRSRLAEPKPNLRILGTRRFGAHQEVPGLFVTKGEEVDIQRETEKNVSKATELEDKNLGSVTTAESKEQSRSARVHGIEESSVSKEAQLTGRNEDQEEGCHEGRTLSVAPVVSFETRPHAFGLAQGLHEGAVEEALRKGADGDGVLTLRVPQCTPASIPEVQQENVIPPQDLTVNLVANMHQDGEEEQAFILTLVEIPTSAVEEFTDPTVQLTPSPLLPAPILVRSVSTEERGDMSMSFPVASVGQDAMCLSDSGREDSEEPPASLDLVSRKRFHCRLDDSDHVPPAKKSALLSRDTCQKYTSEVCSKELINVFEETGEPFRGQGVFPPSGRTHTTPEPQKEQLESAFQSLESRCLDKVTDTHIEKNTPQIPQAERTVSDKDEGSCAAPKSEQMDSIASSSKAPLSRPGRRPLGFLSLICSKNGLESDEPSQVHSKKRLKPLIPVSRQSLKRSNPPSEGQKKIQESSALLPSPKVVVDTQSENTGGSAAQVSCDHPLPKEEGKSVRNRAPEGEPTTVSEYFFSDIFIEVDETE</sequence>
<organism evidence="3 4">
    <name type="scientific">Equus caballus</name>
    <name type="common">Horse</name>
    <dbReference type="NCBI Taxonomy" id="9796"/>
    <lineage>
        <taxon>Eukaryota</taxon>
        <taxon>Metazoa</taxon>
        <taxon>Chordata</taxon>
        <taxon>Craniata</taxon>
        <taxon>Vertebrata</taxon>
        <taxon>Euteleostomi</taxon>
        <taxon>Mammalia</taxon>
        <taxon>Eutheria</taxon>
        <taxon>Laurasiatheria</taxon>
        <taxon>Perissodactyla</taxon>
        <taxon>Equidae</taxon>
        <taxon>Equus</taxon>
    </lineage>
</organism>
<dbReference type="GO" id="GO:0000126">
    <property type="term" value="C:transcription factor TFIIIB complex"/>
    <property type="evidence" value="ECO:0000318"/>
    <property type="project" value="GO_Central"/>
</dbReference>
<feature type="compositionally biased region" description="Basic and acidic residues" evidence="1">
    <location>
        <begin position="592"/>
        <end position="611"/>
    </location>
</feature>
<feature type="compositionally biased region" description="Polar residues" evidence="1">
    <location>
        <begin position="479"/>
        <end position="493"/>
    </location>
</feature>
<feature type="domain" description="Myb-like" evidence="2">
    <location>
        <begin position="300"/>
        <end position="348"/>
    </location>
</feature>
<feature type="compositionally biased region" description="Basic residues" evidence="1">
    <location>
        <begin position="398"/>
        <end position="408"/>
    </location>
</feature>
<feature type="compositionally biased region" description="Basic and acidic residues" evidence="1">
    <location>
        <begin position="1075"/>
        <end position="1114"/>
    </location>
</feature>
<dbReference type="InterPro" id="IPR039467">
    <property type="entry name" value="TFIIIB_B''_Myb"/>
</dbReference>
<feature type="region of interest" description="Disordered" evidence="1">
    <location>
        <begin position="2363"/>
        <end position="2388"/>
    </location>
</feature>
<feature type="compositionally biased region" description="Basic and acidic residues" evidence="1">
    <location>
        <begin position="66"/>
        <end position="77"/>
    </location>
</feature>
<feature type="compositionally biased region" description="Basic and acidic residues" evidence="1">
    <location>
        <begin position="641"/>
        <end position="666"/>
    </location>
</feature>
<feature type="compositionally biased region" description="Basic residues" evidence="1">
    <location>
        <begin position="707"/>
        <end position="717"/>
    </location>
</feature>
<feature type="compositionally biased region" description="Basic and acidic residues" evidence="1">
    <location>
        <begin position="1179"/>
        <end position="1188"/>
    </location>
</feature>
<dbReference type="VGNC" id="VGNC:15807">
    <property type="gene designation" value="BDP1"/>
</dbReference>
<feature type="compositionally biased region" description="Polar residues" evidence="1">
    <location>
        <begin position="2489"/>
        <end position="2500"/>
    </location>
</feature>
<feature type="region of interest" description="Disordered" evidence="1">
    <location>
        <begin position="2085"/>
        <end position="2147"/>
    </location>
</feature>
<feature type="compositionally biased region" description="Basic and acidic residues" evidence="1">
    <location>
        <begin position="2108"/>
        <end position="2126"/>
    </location>
</feature>
<dbReference type="SMART" id="SM00717">
    <property type="entry name" value="SANT"/>
    <property type="match status" value="1"/>
</dbReference>
<dbReference type="GO" id="GO:0070898">
    <property type="term" value="P:RNA polymerase III preinitiation complex assembly"/>
    <property type="evidence" value="ECO:0000318"/>
    <property type="project" value="GO_Central"/>
</dbReference>
<feature type="compositionally biased region" description="Basic and acidic residues" evidence="1">
    <location>
        <begin position="1650"/>
        <end position="1674"/>
    </location>
</feature>
<dbReference type="PANTHER" id="PTHR22929:SF0">
    <property type="entry name" value="TRANSCRIPTION FACTOR TFIIIB COMPONENT B'' HOMOLOG"/>
    <property type="match status" value="1"/>
</dbReference>
<feature type="compositionally biased region" description="Basic and acidic residues" evidence="1">
    <location>
        <begin position="875"/>
        <end position="888"/>
    </location>
</feature>
<feature type="compositionally biased region" description="Low complexity" evidence="1">
    <location>
        <begin position="14"/>
        <end position="28"/>
    </location>
</feature>
<feature type="compositionally biased region" description="Basic and acidic residues" evidence="1">
    <location>
        <begin position="2135"/>
        <end position="2147"/>
    </location>
</feature>
<reference evidence="3" key="3">
    <citation type="submission" date="2025-09" db="UniProtKB">
        <authorList>
            <consortium name="Ensembl"/>
        </authorList>
    </citation>
    <scope>IDENTIFICATION</scope>
    <source>
        <strain evidence="3">Thoroughbred</strain>
    </source>
</reference>
<feature type="compositionally biased region" description="Polar residues" evidence="1">
    <location>
        <begin position="2521"/>
        <end position="2533"/>
    </location>
</feature>
<feature type="compositionally biased region" description="Polar residues" evidence="1">
    <location>
        <begin position="779"/>
        <end position="789"/>
    </location>
</feature>
<feature type="compositionally biased region" description="Basic and acidic residues" evidence="1">
    <location>
        <begin position="966"/>
        <end position="1006"/>
    </location>
</feature>
<feature type="region of interest" description="Disordered" evidence="1">
    <location>
        <begin position="2405"/>
        <end position="2454"/>
    </location>
</feature>
<dbReference type="Pfam" id="PF15963">
    <property type="entry name" value="Myb_DNA-bind_7"/>
    <property type="match status" value="1"/>
</dbReference>
<feature type="compositionally biased region" description="Basic and acidic residues" evidence="1">
    <location>
        <begin position="132"/>
        <end position="142"/>
    </location>
</feature>
<protein>
    <submittedName>
        <fullName evidence="3">B double prime 1, subunit of RNA polymerase III transcription initiation factor IIIB</fullName>
    </submittedName>
</protein>
<feature type="region of interest" description="Disordered" evidence="1">
    <location>
        <begin position="2468"/>
        <end position="2560"/>
    </location>
</feature>
<feature type="region of interest" description="Disordered" evidence="1">
    <location>
        <begin position="1"/>
        <end position="142"/>
    </location>
</feature>
<feature type="region of interest" description="Disordered" evidence="1">
    <location>
        <begin position="195"/>
        <end position="241"/>
    </location>
</feature>
<feature type="compositionally biased region" description="Basic and acidic residues" evidence="1">
    <location>
        <begin position="1125"/>
        <end position="1168"/>
    </location>
</feature>
<dbReference type="Ensembl" id="ENSECAT00000037111.3">
    <property type="protein sequence ID" value="ENSECAP00000024837.3"/>
    <property type="gene ID" value="ENSECAG00000011402.4"/>
</dbReference>
<evidence type="ECO:0000313" key="5">
    <source>
        <dbReference type="VGNC" id="VGNC:15807"/>
    </source>
</evidence>
<dbReference type="GO" id="GO:0001156">
    <property type="term" value="F:TFIIIC-class transcription factor complex binding"/>
    <property type="evidence" value="ECO:0000318"/>
    <property type="project" value="GO_Central"/>
</dbReference>
<dbReference type="OrthoDB" id="272624at2759"/>
<dbReference type="PANTHER" id="PTHR22929">
    <property type="entry name" value="RNA POLYMERASE III TRANSCRIPTION INITIATION FACTOR B"/>
    <property type="match status" value="1"/>
</dbReference>
<feature type="compositionally biased region" description="Polar residues" evidence="1">
    <location>
        <begin position="2437"/>
        <end position="2446"/>
    </location>
</feature>
<dbReference type="ExpressionAtlas" id="A0A3Q2GVP8">
    <property type="expression patterns" value="baseline"/>
</dbReference>
<feature type="region of interest" description="Disordered" evidence="1">
    <location>
        <begin position="858"/>
        <end position="1188"/>
    </location>
</feature>
<feature type="region of interest" description="Disordered" evidence="1">
    <location>
        <begin position="1761"/>
        <end position="1810"/>
    </location>
</feature>
<feature type="region of interest" description="Disordered" evidence="1">
    <location>
        <begin position="806"/>
        <end position="830"/>
    </location>
</feature>
<dbReference type="Proteomes" id="UP000002281">
    <property type="component" value="Chromosome 14"/>
</dbReference>
<evidence type="ECO:0000313" key="4">
    <source>
        <dbReference type="Proteomes" id="UP000002281"/>
    </source>
</evidence>
<reference evidence="3 4" key="1">
    <citation type="journal article" date="2009" name="Science">
        <title>Genome sequence, comparative analysis, and population genetics of the domestic horse.</title>
        <authorList>
            <consortium name="Broad Institute Genome Sequencing Platform"/>
            <consortium name="Broad Institute Whole Genome Assembly Team"/>
            <person name="Wade C.M."/>
            <person name="Giulotto E."/>
            <person name="Sigurdsson S."/>
            <person name="Zoli M."/>
            <person name="Gnerre S."/>
            <person name="Imsland F."/>
            <person name="Lear T.L."/>
            <person name="Adelson D.L."/>
            <person name="Bailey E."/>
            <person name="Bellone R.R."/>
            <person name="Bloecker H."/>
            <person name="Distl O."/>
            <person name="Edgar R.C."/>
            <person name="Garber M."/>
            <person name="Leeb T."/>
            <person name="Mauceli E."/>
            <person name="MacLeod J.N."/>
            <person name="Penedo M.C.T."/>
            <person name="Raison J.M."/>
            <person name="Sharpe T."/>
            <person name="Vogel J."/>
            <person name="Andersson L."/>
            <person name="Antczak D.F."/>
            <person name="Biagi T."/>
            <person name="Binns M.M."/>
            <person name="Chowdhary B.P."/>
            <person name="Coleman S.J."/>
            <person name="Della Valle G."/>
            <person name="Fryc S."/>
            <person name="Guerin G."/>
            <person name="Hasegawa T."/>
            <person name="Hill E.W."/>
            <person name="Jurka J."/>
            <person name="Kiialainen A."/>
            <person name="Lindgren G."/>
            <person name="Liu J."/>
            <person name="Magnani E."/>
            <person name="Mickelson J.R."/>
            <person name="Murray J."/>
            <person name="Nergadze S.G."/>
            <person name="Onofrio R."/>
            <person name="Pedroni S."/>
            <person name="Piras M.F."/>
            <person name="Raudsepp T."/>
            <person name="Rocchi M."/>
            <person name="Roeed K.H."/>
            <person name="Ryder O.A."/>
            <person name="Searle S."/>
            <person name="Skow L."/>
            <person name="Swinburne J.E."/>
            <person name="Syvaenen A.C."/>
            <person name="Tozaki T."/>
            <person name="Valberg S.J."/>
            <person name="Vaudin M."/>
            <person name="White J.R."/>
            <person name="Zody M.C."/>
            <person name="Lander E.S."/>
            <person name="Lindblad-Toh K."/>
        </authorList>
    </citation>
    <scope>NUCLEOTIDE SEQUENCE [LARGE SCALE GENOMIC DNA]</scope>
    <source>
        <strain evidence="3 4">Thoroughbred</strain>
    </source>
</reference>
<gene>
    <name evidence="3 5" type="primary">BDP1</name>
</gene>
<feature type="compositionally biased region" description="Low complexity" evidence="1">
    <location>
        <begin position="52"/>
        <end position="64"/>
    </location>
</feature>
<name>A0A3Q2GVP8_HORSE</name>
<feature type="compositionally biased region" description="Basic and acidic residues" evidence="1">
    <location>
        <begin position="2085"/>
        <end position="2100"/>
    </location>
</feature>
<dbReference type="GeneTree" id="ENSGT00390000012762"/>
<evidence type="ECO:0000259" key="2">
    <source>
        <dbReference type="SMART" id="SM00717"/>
    </source>
</evidence>
<keyword evidence="4" id="KW-1185">Reference proteome</keyword>
<feature type="region of interest" description="Disordered" evidence="1">
    <location>
        <begin position="1645"/>
        <end position="1685"/>
    </location>
</feature>
<dbReference type="SUPFAM" id="SSF46689">
    <property type="entry name" value="Homeodomain-like"/>
    <property type="match status" value="1"/>
</dbReference>
<proteinExistence type="predicted"/>
<dbReference type="AlphaFoldDB" id="A0A3Q2GVP8"/>
<feature type="compositionally biased region" description="Polar residues" evidence="1">
    <location>
        <begin position="1335"/>
        <end position="1346"/>
    </location>
</feature>
<feature type="compositionally biased region" description="Basic and acidic residues" evidence="1">
    <location>
        <begin position="911"/>
        <end position="951"/>
    </location>
</feature>
<feature type="region of interest" description="Disordered" evidence="1">
    <location>
        <begin position="1320"/>
        <end position="1385"/>
    </location>
</feature>
<feature type="compositionally biased region" description="Basic and acidic residues" evidence="1">
    <location>
        <begin position="1702"/>
        <end position="1721"/>
    </location>
</feature>
<dbReference type="InterPro" id="IPR009057">
    <property type="entry name" value="Homeodomain-like_sf"/>
</dbReference>
<feature type="compositionally biased region" description="Acidic residues" evidence="1">
    <location>
        <begin position="228"/>
        <end position="241"/>
    </location>
</feature>
<feature type="compositionally biased region" description="Acidic residues" evidence="1">
    <location>
        <begin position="670"/>
        <end position="681"/>
    </location>
</feature>
<evidence type="ECO:0000313" key="3">
    <source>
        <dbReference type="Ensembl" id="ENSECAP00000024837.3"/>
    </source>
</evidence>
<dbReference type="Bgee" id="ENSECAG00000011402">
    <property type="expression patterns" value="Expressed in brainstem and 23 other cell types or tissues"/>
</dbReference>
<feature type="region of interest" description="Disordered" evidence="1">
    <location>
        <begin position="380"/>
        <end position="523"/>
    </location>
</feature>
<feature type="region of interest" description="Disordered" evidence="1">
    <location>
        <begin position="1699"/>
        <end position="1741"/>
    </location>
</feature>
<dbReference type="GO" id="GO:0005654">
    <property type="term" value="C:nucleoplasm"/>
    <property type="evidence" value="ECO:0007669"/>
    <property type="project" value="Ensembl"/>
</dbReference>
<accession>A0A3Q2GVP8</accession>
<evidence type="ECO:0000256" key="1">
    <source>
        <dbReference type="SAM" id="MobiDB-lite"/>
    </source>
</evidence>
<feature type="compositionally biased region" description="Basic and acidic residues" evidence="1">
    <location>
        <begin position="1323"/>
        <end position="1332"/>
    </location>
</feature>
<feature type="compositionally biased region" description="Polar residues" evidence="1">
    <location>
        <begin position="1729"/>
        <end position="1741"/>
    </location>
</feature>
<feature type="region of interest" description="Disordered" evidence="1">
    <location>
        <begin position="586"/>
        <end position="789"/>
    </location>
</feature>
<feature type="region of interest" description="Disordered" evidence="1">
    <location>
        <begin position="162"/>
        <end position="183"/>
    </location>
</feature>
<feature type="compositionally biased region" description="Basic and acidic residues" evidence="1">
    <location>
        <begin position="1021"/>
        <end position="1060"/>
    </location>
</feature>
<feature type="compositionally biased region" description="Basic and acidic residues" evidence="1">
    <location>
        <begin position="2539"/>
        <end position="2554"/>
    </location>
</feature>
<feature type="compositionally biased region" description="Basic and acidic residues" evidence="1">
    <location>
        <begin position="495"/>
        <end position="504"/>
    </location>
</feature>
<feature type="compositionally biased region" description="Basic residues" evidence="1">
    <location>
        <begin position="1792"/>
        <end position="1807"/>
    </location>
</feature>
<feature type="region of interest" description="Disordered" evidence="1">
    <location>
        <begin position="553"/>
        <end position="573"/>
    </location>
</feature>